<proteinExistence type="predicted"/>
<dbReference type="Proteomes" id="UP001235712">
    <property type="component" value="Unassembled WGS sequence"/>
</dbReference>
<keyword evidence="2" id="KW-1185">Reference proteome</keyword>
<comment type="caution">
    <text evidence="1">The sequence shown here is derived from an EMBL/GenBank/DDBJ whole genome shotgun (WGS) entry which is preliminary data.</text>
</comment>
<gene>
    <name evidence="1" type="ORF">J2S57_003817</name>
</gene>
<sequence length="189" mass="20574">MTGVTVTAAAVQAARHHAKGRAFVEPGADAAWRGALEAALPHLIFTPDAGSEVTMTTPTDLPHPSTMALEEPEFDELATAKTQRYLREELQVEASALEVTTLLELLRPHIVQSLTASLEVVDPTPYEVRRDALALAVQRSAVRCPCTHQPEDDISLELAPIYEDLLREKLPSGTQIELVDDVDQAHAQP</sequence>
<name>A0ABT9P5V8_9ACTN</name>
<reference evidence="1 2" key="1">
    <citation type="submission" date="2023-07" db="EMBL/GenBank/DDBJ databases">
        <title>Sequencing the genomes of 1000 actinobacteria strains.</title>
        <authorList>
            <person name="Klenk H.-P."/>
        </authorList>
    </citation>
    <scope>NUCLEOTIDE SEQUENCE [LARGE SCALE GENOMIC DNA]</scope>
    <source>
        <strain evidence="1 2">DSM 44388</strain>
    </source>
</reference>
<accession>A0ABT9P5V8</accession>
<dbReference type="RefSeq" id="WP_307244873.1">
    <property type="nucleotide sequence ID" value="NZ_JAUSQZ010000001.1"/>
</dbReference>
<protein>
    <submittedName>
        <fullName evidence="1">Uncharacterized protein</fullName>
    </submittedName>
</protein>
<evidence type="ECO:0000313" key="1">
    <source>
        <dbReference type="EMBL" id="MDP9828068.1"/>
    </source>
</evidence>
<dbReference type="EMBL" id="JAUSQZ010000001">
    <property type="protein sequence ID" value="MDP9828068.1"/>
    <property type="molecule type" value="Genomic_DNA"/>
</dbReference>
<organism evidence="1 2">
    <name type="scientific">Kineosporia succinea</name>
    <dbReference type="NCBI Taxonomy" id="84632"/>
    <lineage>
        <taxon>Bacteria</taxon>
        <taxon>Bacillati</taxon>
        <taxon>Actinomycetota</taxon>
        <taxon>Actinomycetes</taxon>
        <taxon>Kineosporiales</taxon>
        <taxon>Kineosporiaceae</taxon>
        <taxon>Kineosporia</taxon>
    </lineage>
</organism>
<evidence type="ECO:0000313" key="2">
    <source>
        <dbReference type="Proteomes" id="UP001235712"/>
    </source>
</evidence>